<sequence length="80" mass="9306">MSQIEFSASKKNQLIDKLQNYFINELDIELAQFDADFLLDFISAQLGAHYYNQGLHDAKALIESRLEHITEALYEIEKEI</sequence>
<reference evidence="1 2" key="1">
    <citation type="submission" date="2006-02" db="EMBL/GenBank/DDBJ databases">
        <authorList>
            <person name="Moran M.A."/>
            <person name="Kjelleberg S."/>
            <person name="Egan S."/>
            <person name="Saunders N."/>
            <person name="Thomas T."/>
            <person name="Ferriera S."/>
            <person name="Johnson J."/>
            <person name="Kravitz S."/>
            <person name="Halpern A."/>
            <person name="Remington K."/>
            <person name="Beeson K."/>
            <person name="Tran B."/>
            <person name="Rogers Y.-H."/>
            <person name="Friedman R."/>
            <person name="Venter J.C."/>
        </authorList>
    </citation>
    <scope>NUCLEOTIDE SEQUENCE [LARGE SCALE GENOMIC DNA]</scope>
    <source>
        <strain evidence="1 2">D2</strain>
    </source>
</reference>
<gene>
    <name evidence="1" type="ORF">PTD2_02471</name>
</gene>
<keyword evidence="2" id="KW-1185">Reference proteome</keyword>
<comment type="caution">
    <text evidence="1">The sequence shown here is derived from an EMBL/GenBank/DDBJ whole genome shotgun (WGS) entry which is preliminary data.</text>
</comment>
<evidence type="ECO:0000313" key="2">
    <source>
        <dbReference type="Proteomes" id="UP000006201"/>
    </source>
</evidence>
<name>A4C4B5_9GAMM</name>
<dbReference type="Pfam" id="PF09932">
    <property type="entry name" value="DUF2164"/>
    <property type="match status" value="1"/>
</dbReference>
<dbReference type="eggNOG" id="COG5460">
    <property type="taxonomic scope" value="Bacteria"/>
</dbReference>
<dbReference type="Proteomes" id="UP000006201">
    <property type="component" value="Unassembled WGS sequence"/>
</dbReference>
<dbReference type="InterPro" id="IPR018680">
    <property type="entry name" value="DUF2164"/>
</dbReference>
<evidence type="ECO:0000313" key="1">
    <source>
        <dbReference type="EMBL" id="EAR30397.1"/>
    </source>
</evidence>
<organism evidence="1 2">
    <name type="scientific">Pseudoalteromonas tunicata D2</name>
    <dbReference type="NCBI Taxonomy" id="87626"/>
    <lineage>
        <taxon>Bacteria</taxon>
        <taxon>Pseudomonadati</taxon>
        <taxon>Pseudomonadota</taxon>
        <taxon>Gammaproteobacteria</taxon>
        <taxon>Alteromonadales</taxon>
        <taxon>Pseudoalteromonadaceae</taxon>
        <taxon>Pseudoalteromonas</taxon>
    </lineage>
</organism>
<dbReference type="EMBL" id="AAOH01000001">
    <property type="protein sequence ID" value="EAR30397.1"/>
    <property type="molecule type" value="Genomic_DNA"/>
</dbReference>
<protein>
    <submittedName>
        <fullName evidence="1">Uncharacterized protein</fullName>
    </submittedName>
</protein>
<proteinExistence type="predicted"/>
<dbReference type="AlphaFoldDB" id="A4C4B5"/>
<dbReference type="OrthoDB" id="6629495at2"/>
<dbReference type="RefSeq" id="WP_009836695.1">
    <property type="nucleotide sequence ID" value="NZ_AAOH01000001.1"/>
</dbReference>
<dbReference type="HOGENOM" id="CLU_157964_2_1_6"/>
<accession>A4C4B5</accession>